<evidence type="ECO:0000313" key="2">
    <source>
        <dbReference type="Proteomes" id="UP001607302"/>
    </source>
</evidence>
<comment type="caution">
    <text evidence="1">The sequence shown here is derived from an EMBL/GenBank/DDBJ whole genome shotgun (WGS) entry which is preliminary data.</text>
</comment>
<name>A0ABD1ZUW6_VESSQ</name>
<accession>A0ABD1ZUW6</accession>
<reference evidence="1 2" key="1">
    <citation type="journal article" date="2024" name="Ann. Entomol. Soc. Am.">
        <title>Genomic analyses of the southern and eastern yellowjacket wasps (Hymenoptera: Vespidae) reveal evolutionary signatures of social life.</title>
        <authorList>
            <person name="Catto M.A."/>
            <person name="Caine P.B."/>
            <person name="Orr S.E."/>
            <person name="Hunt B.G."/>
            <person name="Goodisman M.A.D."/>
        </authorList>
    </citation>
    <scope>NUCLEOTIDE SEQUENCE [LARGE SCALE GENOMIC DNA]</scope>
    <source>
        <strain evidence="1">233</strain>
        <tissue evidence="1">Head and thorax</tissue>
    </source>
</reference>
<organism evidence="1 2">
    <name type="scientific">Vespula squamosa</name>
    <name type="common">Southern yellow jacket</name>
    <name type="synonym">Wasp</name>
    <dbReference type="NCBI Taxonomy" id="30214"/>
    <lineage>
        <taxon>Eukaryota</taxon>
        <taxon>Metazoa</taxon>
        <taxon>Ecdysozoa</taxon>
        <taxon>Arthropoda</taxon>
        <taxon>Hexapoda</taxon>
        <taxon>Insecta</taxon>
        <taxon>Pterygota</taxon>
        <taxon>Neoptera</taxon>
        <taxon>Endopterygota</taxon>
        <taxon>Hymenoptera</taxon>
        <taxon>Apocrita</taxon>
        <taxon>Aculeata</taxon>
        <taxon>Vespoidea</taxon>
        <taxon>Vespidae</taxon>
        <taxon>Vespinae</taxon>
        <taxon>Vespula</taxon>
    </lineage>
</organism>
<dbReference type="AlphaFoldDB" id="A0ABD1ZUW6"/>
<gene>
    <name evidence="1" type="ORF">V1478_018378</name>
</gene>
<evidence type="ECO:0000313" key="1">
    <source>
        <dbReference type="EMBL" id="KAL2712143.1"/>
    </source>
</evidence>
<proteinExistence type="predicted"/>
<dbReference type="EMBL" id="JAUDFV010000167">
    <property type="protein sequence ID" value="KAL2712143.1"/>
    <property type="molecule type" value="Genomic_DNA"/>
</dbReference>
<keyword evidence="2" id="KW-1185">Reference proteome</keyword>
<protein>
    <submittedName>
        <fullName evidence="1">Uncharacterized protein</fullName>
    </submittedName>
</protein>
<sequence>MTVADFLFHRLLFLSPSHNPITRSVGPRPIGAYRSEDFSVIINLDSSKYSRQPGTTLIYEIKRNGVFSNEIASNDREYGLCPFVSIINHIQRFVVFNFIPTEHYLLPSIKEIMQSRHKSQLGQTLVYRGVPGRGLFGHTLLVVLLSWNDWNLYYLESFHDGGKSIKKGTCIFETSLERIVFSTWLFSGKQANLYEGSIKSSIGNLSMSVNAATVTRNVSKRNGIKSQLRIL</sequence>
<dbReference type="Proteomes" id="UP001607302">
    <property type="component" value="Unassembled WGS sequence"/>
</dbReference>